<gene>
    <name evidence="5" type="ORF">OI25_3084</name>
    <name evidence="6" type="ORF">ParKJ_28010</name>
</gene>
<feature type="region of interest" description="Disordered" evidence="3">
    <location>
        <begin position="150"/>
        <end position="184"/>
    </location>
</feature>
<dbReference type="CDD" id="cd15457">
    <property type="entry name" value="NADAR"/>
    <property type="match status" value="1"/>
</dbReference>
<comment type="catalytic activity">
    <reaction evidence="1">
        <text>5-amino-6-(5-phospho-D-ribosylamino)uracil + H2O = 5,6-diaminouracil + D-ribose 5-phosphate</text>
        <dbReference type="Rhea" id="RHEA:55020"/>
        <dbReference type="ChEBI" id="CHEBI:15377"/>
        <dbReference type="ChEBI" id="CHEBI:46252"/>
        <dbReference type="ChEBI" id="CHEBI:58453"/>
        <dbReference type="ChEBI" id="CHEBI:78346"/>
    </reaction>
</comment>
<protein>
    <submittedName>
        <fullName evidence="6">NADAR family protein</fullName>
    </submittedName>
</protein>
<dbReference type="InterPro" id="IPR012816">
    <property type="entry name" value="NADAR"/>
</dbReference>
<dbReference type="EMBL" id="CP010026">
    <property type="protein sequence ID" value="AJZ60446.1"/>
    <property type="molecule type" value="Genomic_DNA"/>
</dbReference>
<organism evidence="6 8">
    <name type="scientific">Paraburkholderia fungorum</name>
    <dbReference type="NCBI Taxonomy" id="134537"/>
    <lineage>
        <taxon>Bacteria</taxon>
        <taxon>Pseudomonadati</taxon>
        <taxon>Pseudomonadota</taxon>
        <taxon>Betaproteobacteria</taxon>
        <taxon>Burkholderiales</taxon>
        <taxon>Burkholderiaceae</taxon>
        <taxon>Paraburkholderia</taxon>
    </lineage>
</organism>
<accession>A0AAP5QCY3</accession>
<reference evidence="5 7" key="1">
    <citation type="journal article" date="2015" name="Genome Announc.">
        <title>Complete genome sequences for 59 burkholderia isolates, both pathogenic and near neighbor.</title>
        <authorList>
            <person name="Johnson S.L."/>
            <person name="Bishop-Lilly K.A."/>
            <person name="Ladner J.T."/>
            <person name="Daligault H.E."/>
            <person name="Davenport K.W."/>
            <person name="Jaissle J."/>
            <person name="Frey K.G."/>
            <person name="Koroleva G.I."/>
            <person name="Bruce D.C."/>
            <person name="Coyne S.R."/>
            <person name="Broomall S.M."/>
            <person name="Li P.E."/>
            <person name="Teshima H."/>
            <person name="Gibbons H.S."/>
            <person name="Palacios G.F."/>
            <person name="Rosenzweig C.N."/>
            <person name="Redden C.L."/>
            <person name="Xu Y."/>
            <person name="Minogue T.D."/>
            <person name="Chain P.S."/>
        </authorList>
    </citation>
    <scope>NUCLEOTIDE SEQUENCE [LARGE SCALE GENOMIC DNA]</scope>
    <source>
        <strain evidence="5 7">ATCC BAA-463</strain>
    </source>
</reference>
<dbReference type="Proteomes" id="UP001246473">
    <property type="component" value="Unassembled WGS sequence"/>
</dbReference>
<dbReference type="Proteomes" id="UP000032614">
    <property type="component" value="Chromosome 1"/>
</dbReference>
<evidence type="ECO:0000256" key="3">
    <source>
        <dbReference type="SAM" id="MobiDB-lite"/>
    </source>
</evidence>
<feature type="domain" description="NADAR" evidence="4">
    <location>
        <begin position="6"/>
        <end position="149"/>
    </location>
</feature>
<evidence type="ECO:0000313" key="5">
    <source>
        <dbReference type="EMBL" id="AJZ60446.1"/>
    </source>
</evidence>
<evidence type="ECO:0000313" key="6">
    <source>
        <dbReference type="EMBL" id="MDT8841278.1"/>
    </source>
</evidence>
<dbReference type="EMBL" id="JANSLM010000012">
    <property type="protein sequence ID" value="MDT8841278.1"/>
    <property type="molecule type" value="Genomic_DNA"/>
</dbReference>
<dbReference type="Gene3D" id="1.10.357.40">
    <property type="entry name" value="YbiA-like"/>
    <property type="match status" value="1"/>
</dbReference>
<sequence>MKEIRFYRANEKPYGALSNLYKRDFDFEGEVYPTAEHAYQAGKARKPEVREWLMAAPTPSLLAMAAHGLYVWDIAADWSKIKFDRMKRVLVAKYSQHDDLRELLLSTGTATLIETATVDNAVNRLWGEVNGKGQNKLGQLLMEVRTELRAQASPRRRPTAKKVVSTTAAKPRSKRQATGEIVGA</sequence>
<comment type="catalytic activity">
    <reaction evidence="2">
        <text>2,5-diamino-6-hydroxy-4-(5-phosphoribosylamino)-pyrimidine + H2O = 2,5,6-triamino-4-hydroxypyrimidine + D-ribose 5-phosphate</text>
        <dbReference type="Rhea" id="RHEA:23436"/>
        <dbReference type="ChEBI" id="CHEBI:15377"/>
        <dbReference type="ChEBI" id="CHEBI:58614"/>
        <dbReference type="ChEBI" id="CHEBI:78346"/>
        <dbReference type="ChEBI" id="CHEBI:137796"/>
    </reaction>
</comment>
<reference evidence="6" key="2">
    <citation type="submission" date="2022-08" db="EMBL/GenBank/DDBJ databases">
        <authorList>
            <person name="Kim S.-J."/>
        </authorList>
    </citation>
    <scope>NUCLEOTIDE SEQUENCE</scope>
    <source>
        <strain evidence="6">KJ</strain>
    </source>
</reference>
<dbReference type="AlphaFoldDB" id="A0AAP5QCY3"/>
<dbReference type="KEGG" id="bfn:OI25_3084"/>
<dbReference type="InterPro" id="IPR037238">
    <property type="entry name" value="YbiA-like_sf"/>
</dbReference>
<evidence type="ECO:0000259" key="4">
    <source>
        <dbReference type="Pfam" id="PF08719"/>
    </source>
</evidence>
<evidence type="ECO:0000313" key="7">
    <source>
        <dbReference type="Proteomes" id="UP000032614"/>
    </source>
</evidence>
<dbReference type="GeneID" id="66517009"/>
<dbReference type="RefSeq" id="WP_046568805.1">
    <property type="nucleotide sequence ID" value="NZ_CP010026.1"/>
</dbReference>
<name>A0AAP5QCY3_9BURK</name>
<evidence type="ECO:0000256" key="1">
    <source>
        <dbReference type="ARBA" id="ARBA00000022"/>
    </source>
</evidence>
<dbReference type="NCBIfam" id="TIGR02464">
    <property type="entry name" value="ribofla_fusion"/>
    <property type="match status" value="1"/>
</dbReference>
<dbReference type="Pfam" id="PF08719">
    <property type="entry name" value="NADAR"/>
    <property type="match status" value="1"/>
</dbReference>
<evidence type="ECO:0000313" key="8">
    <source>
        <dbReference type="Proteomes" id="UP001246473"/>
    </source>
</evidence>
<dbReference type="SUPFAM" id="SSF143990">
    <property type="entry name" value="YbiA-like"/>
    <property type="match status" value="1"/>
</dbReference>
<proteinExistence type="predicted"/>
<evidence type="ECO:0000256" key="2">
    <source>
        <dbReference type="ARBA" id="ARBA00000751"/>
    </source>
</evidence>